<dbReference type="InterPro" id="IPR036188">
    <property type="entry name" value="FAD/NAD-bd_sf"/>
</dbReference>
<dbReference type="RefSeq" id="WP_344305996.1">
    <property type="nucleotide sequence ID" value="NZ_BAAANY010000001.1"/>
</dbReference>
<keyword evidence="2" id="KW-0436">Ligase</keyword>
<evidence type="ECO:0000313" key="3">
    <source>
        <dbReference type="Proteomes" id="UP001500618"/>
    </source>
</evidence>
<proteinExistence type="predicted"/>
<name>A0ABP4RMV1_9ACTN</name>
<dbReference type="EMBL" id="BAAANY010000001">
    <property type="protein sequence ID" value="GAA1655065.1"/>
    <property type="molecule type" value="Genomic_DNA"/>
</dbReference>
<comment type="caution">
    <text evidence="2">The sequence shown here is derived from an EMBL/GenBank/DDBJ whole genome shotgun (WGS) entry which is preliminary data.</text>
</comment>
<reference evidence="3" key="1">
    <citation type="journal article" date="2019" name="Int. J. Syst. Evol. Microbiol.">
        <title>The Global Catalogue of Microorganisms (GCM) 10K type strain sequencing project: providing services to taxonomists for standard genome sequencing and annotation.</title>
        <authorList>
            <consortium name="The Broad Institute Genomics Platform"/>
            <consortium name="The Broad Institute Genome Sequencing Center for Infectious Disease"/>
            <person name="Wu L."/>
            <person name="Ma J."/>
        </authorList>
    </citation>
    <scope>NUCLEOTIDE SEQUENCE [LARGE SCALE GENOMIC DNA]</scope>
    <source>
        <strain evidence="3">JCM 14718</strain>
    </source>
</reference>
<dbReference type="SUPFAM" id="SSF51905">
    <property type="entry name" value="FAD/NAD(P)-binding domain"/>
    <property type="match status" value="1"/>
</dbReference>
<dbReference type="Gene3D" id="3.50.50.60">
    <property type="entry name" value="FAD/NAD(P)-binding domain"/>
    <property type="match status" value="2"/>
</dbReference>
<sequence>MPKVTIVGAGQSGLQLAIGLLGNGFEVTVVSDRTSEEIATGKVASSQAMFDTALQHERDLGLNFWEEECPPIESIAFAVPAPPDSPQAGGKAIDWAGKLDKVAQSVDQRLKFPAWMAEFSKRGGDLVIHTATAADLQTYANESDLVIVAAGKGDIVRLFERDAERSTYDAPQRSLALTYVKGLAPRPEFSAVSFNLVPGLGEYFIFPALATTGPCDIMVFEAIPGGPMDRWADATDPAKHLEVSLSILRDFVPWEYERCANISLTDDGGVLTGRFPPTVRKPVVTLPGGGKVLGLADVVVLNDPITGQGSNNASKCAASYLKSIVEHGDRPYDEEFMRAAFETFWDEAQFPTIWTNALLGPPPDHVLQLLGAAGEEPRIAHRFANDFDDPQDFFEWFMDPDKAATYLADLAKS</sequence>
<organism evidence="2 3">
    <name type="scientific">Fodinicola feengrottensis</name>
    <dbReference type="NCBI Taxonomy" id="435914"/>
    <lineage>
        <taxon>Bacteria</taxon>
        <taxon>Bacillati</taxon>
        <taxon>Actinomycetota</taxon>
        <taxon>Actinomycetes</taxon>
        <taxon>Mycobacteriales</taxon>
        <taxon>Fodinicola</taxon>
    </lineage>
</organism>
<keyword evidence="3" id="KW-1185">Reference proteome</keyword>
<dbReference type="GO" id="GO:0016874">
    <property type="term" value="F:ligase activity"/>
    <property type="evidence" value="ECO:0007669"/>
    <property type="project" value="UniProtKB-KW"/>
</dbReference>
<dbReference type="InterPro" id="IPR041654">
    <property type="entry name" value="StyA_sbd"/>
</dbReference>
<gene>
    <name evidence="2" type="ORF">GCM10009765_00230</name>
</gene>
<protein>
    <submittedName>
        <fullName evidence="2">Alanine-phosphoribitol ligase</fullName>
    </submittedName>
</protein>
<feature type="domain" description="Styrene monooxygenase StyA putative substrate binding" evidence="1">
    <location>
        <begin position="151"/>
        <end position="258"/>
    </location>
</feature>
<dbReference type="Pfam" id="PF17885">
    <property type="entry name" value="Smoa_sbd"/>
    <property type="match status" value="1"/>
</dbReference>
<dbReference type="Gene3D" id="3.30.9.40">
    <property type="match status" value="1"/>
</dbReference>
<evidence type="ECO:0000259" key="1">
    <source>
        <dbReference type="Pfam" id="PF17885"/>
    </source>
</evidence>
<evidence type="ECO:0000313" key="2">
    <source>
        <dbReference type="EMBL" id="GAA1655065.1"/>
    </source>
</evidence>
<accession>A0ABP4RMV1</accession>
<dbReference type="Gene3D" id="6.10.250.650">
    <property type="match status" value="1"/>
</dbReference>
<dbReference type="Proteomes" id="UP001500618">
    <property type="component" value="Unassembled WGS sequence"/>
</dbReference>